<sequence>MRQSVNISADTRPRIFNRNLCRLSKLCIPFVIVLFIAHPLNGFNVDVANPIYRFGPRNSSFGFALAQHFNRERPVLIVGAPRAEPNSLQNCSQLQIEYPTEAEFRDPPQKLNSKPLHSEGKNNQLLGFVVQSTGVKDGSAMVCAPLLRYSRQAYTDGVCYLLNNELNHTGIISTCSPLPKKDRHNDYGACEQGFSGFIDNNVILTGLPGARKWTGGVFSRYEFTSNGFPDTVDRWTMEVPKEQSGIINILASHDYLGYSVRYGRFGFWYEEANGSNFTIVSGATRYQQSGAVVFLPFRKNSHPEEERLLGLEDDNFVIVGEQLGSGFGYALEVLDLNADGFDDLIVGAPFEFHYEEDVEFGGAVYVFYSNGKSQPRGSNANVFRRPIVIRVEGAHFQFGAALTKLGNLDNDPNGYEDLAIGAPQADDGRGAVYIYSGAEPDAMSITPSQVIKAKYLSGHMLKGRKAISGFGSALAGGVDMDGNSYGELAVGASNSDSVVMFRTRPVVDVALDNLFPQKHVKIDGGKTCPSNSQTCFSVITTIGVENRNNTEDLINFSEEPFNCFLQIIPYAKGVQTRALFVDNNTPSKTWLCGRNSLTYTQETTHQVHVPKNNQDWTNPLRFNFTVSMRERRSADLVPIINPKLSEHVFDISFDKKCGDDNDCHTDLSLSAILLNMTMRDGQTYITKVTERDSIVIRFIIENKRERAFLAKLFLTYNQDELDLPHLTNKASSSVDIERKKNGIAVIALGNPLEEQKKLTFDLSFNLVRGSSERVSASLAFDALVNSSSIEDVPADNSWKAELQLIKEADLQLEGASTPFIVRFSKGNKMAVDEEDIGSQVVHVYTLTNHGPFYARNVTVTINWPLKLNTEFGDHWVLYTLEDPVIRHNGELRKCKIDPSLKAINPLDIYNDETQKLTYEPTSEQHRIRKPRSVPNRKSDGAKVFESQKLASILDSKYIRPKDVEETPGSNVRIIDVNCKDASAVCFPLVCHFDYIGTGDAALIEIRSRLWNYTFSGDYRGIEYIAITSEGFAEVDLAQGILEDVKNNFAKVTTHAYPDRPLQEDRLDLWILLLAILTGLLLLSILVIICWRCGFFKRKRRPDLHLHQANYRHQLEQYSET</sequence>
<dbReference type="GO" id="GO:0005178">
    <property type="term" value="F:integrin binding"/>
    <property type="evidence" value="ECO:0007669"/>
    <property type="project" value="TreeGrafter"/>
</dbReference>
<dbReference type="SMART" id="SM00191">
    <property type="entry name" value="Int_alpha"/>
    <property type="match status" value="4"/>
</dbReference>
<keyword evidence="11" id="KW-0325">Glycoprotein</keyword>
<comment type="subcellular location">
    <subcellularLocation>
        <location evidence="1 13">Membrane</location>
        <topology evidence="1 13">Single-pass type I membrane protein</topology>
    </subcellularLocation>
</comment>
<dbReference type="Pfam" id="PF20805">
    <property type="entry name" value="Integrin_A_Ig_2"/>
    <property type="match status" value="1"/>
</dbReference>
<evidence type="ECO:0000256" key="6">
    <source>
        <dbReference type="ARBA" id="ARBA00022889"/>
    </source>
</evidence>
<dbReference type="GO" id="GO:0009897">
    <property type="term" value="C:external side of plasma membrane"/>
    <property type="evidence" value="ECO:0007669"/>
    <property type="project" value="TreeGrafter"/>
</dbReference>
<evidence type="ECO:0000256" key="3">
    <source>
        <dbReference type="ARBA" id="ARBA00022692"/>
    </source>
</evidence>
<dbReference type="PROSITE" id="PS51470">
    <property type="entry name" value="FG_GAP"/>
    <property type="match status" value="3"/>
</dbReference>
<comment type="similarity">
    <text evidence="2 13">Belongs to the integrin alpha chain family.</text>
</comment>
<evidence type="ECO:0000259" key="14">
    <source>
        <dbReference type="Pfam" id="PF08441"/>
    </source>
</evidence>
<dbReference type="GO" id="GO:0048513">
    <property type="term" value="P:animal organ development"/>
    <property type="evidence" value="ECO:0007669"/>
    <property type="project" value="UniProtKB-ARBA"/>
</dbReference>
<dbReference type="InterPro" id="IPR048285">
    <property type="entry name" value="Integrin_alpha_Ig-like_2"/>
</dbReference>
<dbReference type="GO" id="GO:0007229">
    <property type="term" value="P:integrin-mediated signaling pathway"/>
    <property type="evidence" value="ECO:0007669"/>
    <property type="project" value="UniProtKB-KW"/>
</dbReference>
<dbReference type="InterPro" id="IPR028994">
    <property type="entry name" value="Integrin_alpha_N"/>
</dbReference>
<reference evidence="17" key="1">
    <citation type="submission" date="2022-01" db="EMBL/GenBank/DDBJ databases">
        <title>Genome Sequence Resource for Two Populations of Ditylenchus destructor, the Migratory Endoparasitic Phytonematode.</title>
        <authorList>
            <person name="Zhang H."/>
            <person name="Lin R."/>
            <person name="Xie B."/>
        </authorList>
    </citation>
    <scope>NUCLEOTIDE SEQUENCE</scope>
    <source>
        <strain evidence="17">BazhouSP</strain>
    </source>
</reference>
<evidence type="ECO:0000313" key="17">
    <source>
        <dbReference type="EMBL" id="KAI1729325.1"/>
    </source>
</evidence>
<dbReference type="GO" id="GO:0033627">
    <property type="term" value="P:cell adhesion mediated by integrin"/>
    <property type="evidence" value="ECO:0007669"/>
    <property type="project" value="TreeGrafter"/>
</dbReference>
<feature type="domain" description="Integrin alpha first immunoglubulin-like" evidence="14">
    <location>
        <begin position="503"/>
        <end position="647"/>
    </location>
</feature>
<evidence type="ECO:0000256" key="1">
    <source>
        <dbReference type="ARBA" id="ARBA00004479"/>
    </source>
</evidence>
<dbReference type="Proteomes" id="UP001201812">
    <property type="component" value="Unassembled WGS sequence"/>
</dbReference>
<evidence type="ECO:0000256" key="9">
    <source>
        <dbReference type="ARBA" id="ARBA00023136"/>
    </source>
</evidence>
<dbReference type="AlphaFoldDB" id="A0AAD4NM18"/>
<accession>A0AAD4NM18</accession>
<keyword evidence="9 13" id="KW-0472">Membrane</keyword>
<feature type="domain" description="Integrin alpha second immunoglobulin-like" evidence="15">
    <location>
        <begin position="657"/>
        <end position="803"/>
    </location>
</feature>
<evidence type="ECO:0000259" key="16">
    <source>
        <dbReference type="Pfam" id="PF20806"/>
    </source>
</evidence>
<dbReference type="InterPro" id="IPR013517">
    <property type="entry name" value="FG-GAP"/>
</dbReference>
<dbReference type="Pfam" id="PF20806">
    <property type="entry name" value="Integrin_A_Ig_3"/>
    <property type="match status" value="1"/>
</dbReference>
<feature type="repeat" description="FG-GAP" evidence="12">
    <location>
        <begin position="456"/>
        <end position="518"/>
    </location>
</feature>
<keyword evidence="4" id="KW-0732">Signal</keyword>
<comment type="caution">
    <text evidence="17">The sequence shown here is derived from an EMBL/GenBank/DDBJ whole genome shotgun (WGS) entry which is preliminary data.</text>
</comment>
<feature type="repeat" description="FG-GAP" evidence="12">
    <location>
        <begin position="313"/>
        <end position="376"/>
    </location>
</feature>
<proteinExistence type="inferred from homology"/>
<evidence type="ECO:0000256" key="2">
    <source>
        <dbReference type="ARBA" id="ARBA00008054"/>
    </source>
</evidence>
<protein>
    <submittedName>
        <fullName evidence="17">Integrin alpha domain-containing protein</fullName>
    </submittedName>
</protein>
<dbReference type="Gene3D" id="2.60.40.1460">
    <property type="entry name" value="Integrin domains. Chain A, domain 2"/>
    <property type="match status" value="1"/>
</dbReference>
<dbReference type="Gene3D" id="2.60.40.1530">
    <property type="entry name" value="ntegrin, alpha v. Chain A, domain 4"/>
    <property type="match status" value="1"/>
</dbReference>
<evidence type="ECO:0000313" key="18">
    <source>
        <dbReference type="Proteomes" id="UP001201812"/>
    </source>
</evidence>
<keyword evidence="8 13" id="KW-0401">Integrin</keyword>
<keyword evidence="5" id="KW-0677">Repeat</keyword>
<dbReference type="InterPro" id="IPR018184">
    <property type="entry name" value="Integrin_alpha_C_CS"/>
</dbReference>
<dbReference type="Pfam" id="PF08441">
    <property type="entry name" value="Integrin_A_Ig_1"/>
    <property type="match status" value="1"/>
</dbReference>
<evidence type="ECO:0000256" key="8">
    <source>
        <dbReference type="ARBA" id="ARBA00023037"/>
    </source>
</evidence>
<evidence type="ECO:0000256" key="10">
    <source>
        <dbReference type="ARBA" id="ARBA00023170"/>
    </source>
</evidence>
<evidence type="ECO:0000256" key="5">
    <source>
        <dbReference type="ARBA" id="ARBA00022737"/>
    </source>
</evidence>
<evidence type="ECO:0000256" key="4">
    <source>
        <dbReference type="ARBA" id="ARBA00022729"/>
    </source>
</evidence>
<keyword evidence="6 13" id="KW-0130">Cell adhesion</keyword>
<evidence type="ECO:0000256" key="13">
    <source>
        <dbReference type="RuleBase" id="RU003762"/>
    </source>
</evidence>
<dbReference type="InterPro" id="IPR013649">
    <property type="entry name" value="Integrin_alpha_Ig-like_1"/>
</dbReference>
<keyword evidence="18" id="KW-1185">Reference proteome</keyword>
<dbReference type="GO" id="GO:0007160">
    <property type="term" value="P:cell-matrix adhesion"/>
    <property type="evidence" value="ECO:0007669"/>
    <property type="project" value="TreeGrafter"/>
</dbReference>
<dbReference type="SUPFAM" id="SSF69318">
    <property type="entry name" value="Integrin alpha N-terminal domain"/>
    <property type="match status" value="1"/>
</dbReference>
<dbReference type="Gene3D" id="1.20.5.930">
    <property type="entry name" value="Bicelle-embedded integrin alpha(iib) transmembrane segment"/>
    <property type="match status" value="1"/>
</dbReference>
<dbReference type="PRINTS" id="PR01185">
    <property type="entry name" value="INTEGRINA"/>
</dbReference>
<dbReference type="PANTHER" id="PTHR23220">
    <property type="entry name" value="INTEGRIN ALPHA"/>
    <property type="match status" value="1"/>
</dbReference>
<dbReference type="PANTHER" id="PTHR23220:SF122">
    <property type="entry name" value="INTEGRIN ALPHA-PS1"/>
    <property type="match status" value="1"/>
</dbReference>
<dbReference type="Gene3D" id="2.130.10.130">
    <property type="entry name" value="Integrin alpha, N-terminal"/>
    <property type="match status" value="1"/>
</dbReference>
<keyword evidence="7 13" id="KW-1133">Transmembrane helix</keyword>
<dbReference type="SUPFAM" id="SSF69179">
    <property type="entry name" value="Integrin domains"/>
    <property type="match status" value="3"/>
</dbReference>
<dbReference type="EMBL" id="JAKKPZ010000001">
    <property type="protein sequence ID" value="KAI1729325.1"/>
    <property type="molecule type" value="Genomic_DNA"/>
</dbReference>
<evidence type="ECO:0000259" key="15">
    <source>
        <dbReference type="Pfam" id="PF20805"/>
    </source>
</evidence>
<dbReference type="InterPro" id="IPR000413">
    <property type="entry name" value="Integrin_alpha"/>
</dbReference>
<name>A0AAD4NM18_9BILA</name>
<dbReference type="PROSITE" id="PS00242">
    <property type="entry name" value="INTEGRIN_ALPHA"/>
    <property type="match status" value="1"/>
</dbReference>
<keyword evidence="3 13" id="KW-0812">Transmembrane</keyword>
<dbReference type="InterPro" id="IPR013519">
    <property type="entry name" value="Int_alpha_beta-p"/>
</dbReference>
<feature type="domain" description="Integrin alpha third immunoglobulin-like" evidence="16">
    <location>
        <begin position="810"/>
        <end position="1057"/>
    </location>
</feature>
<feature type="repeat" description="FG-GAP" evidence="12">
    <location>
        <begin position="384"/>
        <end position="444"/>
    </location>
</feature>
<gene>
    <name evidence="17" type="ORF">DdX_01558</name>
</gene>
<organism evidence="17 18">
    <name type="scientific">Ditylenchus destructor</name>
    <dbReference type="NCBI Taxonomy" id="166010"/>
    <lineage>
        <taxon>Eukaryota</taxon>
        <taxon>Metazoa</taxon>
        <taxon>Ecdysozoa</taxon>
        <taxon>Nematoda</taxon>
        <taxon>Chromadorea</taxon>
        <taxon>Rhabditida</taxon>
        <taxon>Tylenchina</taxon>
        <taxon>Tylenchomorpha</taxon>
        <taxon>Sphaerularioidea</taxon>
        <taxon>Anguinidae</taxon>
        <taxon>Anguininae</taxon>
        <taxon>Ditylenchus</taxon>
    </lineage>
</organism>
<evidence type="ECO:0000256" key="12">
    <source>
        <dbReference type="PROSITE-ProRule" id="PRU00803"/>
    </source>
</evidence>
<dbReference type="InterPro" id="IPR048286">
    <property type="entry name" value="Integrin_alpha_Ig-like_3"/>
</dbReference>
<keyword evidence="10 13" id="KW-0675">Receptor</keyword>
<dbReference type="GO" id="GO:0008305">
    <property type="term" value="C:integrin complex"/>
    <property type="evidence" value="ECO:0007669"/>
    <property type="project" value="InterPro"/>
</dbReference>
<evidence type="ECO:0000256" key="7">
    <source>
        <dbReference type="ARBA" id="ARBA00022989"/>
    </source>
</evidence>
<dbReference type="Gene3D" id="2.60.40.1510">
    <property type="entry name" value="ntegrin, alpha v. Chain A, domain 3"/>
    <property type="match status" value="1"/>
</dbReference>
<dbReference type="Pfam" id="PF01839">
    <property type="entry name" value="FG-GAP"/>
    <property type="match status" value="1"/>
</dbReference>
<evidence type="ECO:0000256" key="11">
    <source>
        <dbReference type="ARBA" id="ARBA00023180"/>
    </source>
</evidence>
<feature type="transmembrane region" description="Helical" evidence="13">
    <location>
        <begin position="1068"/>
        <end position="1090"/>
    </location>
</feature>
<dbReference type="GO" id="GO:0098609">
    <property type="term" value="P:cell-cell adhesion"/>
    <property type="evidence" value="ECO:0007669"/>
    <property type="project" value="TreeGrafter"/>
</dbReference>
<dbReference type="InterPro" id="IPR032695">
    <property type="entry name" value="Integrin_dom_sf"/>
</dbReference>